<evidence type="ECO:0000313" key="2">
    <source>
        <dbReference type="Proteomes" id="UP001165960"/>
    </source>
</evidence>
<proteinExistence type="predicted"/>
<sequence length="509" mass="57562">MIYWLSELSGINENALRLLFSVLAGYPIALAYRNQFLGPIASLSDLDASHVRNNYLVVTGLGLSFFYNRWDIIHSLLTVAGTYAICVLVGNFLNNRFLSACLIFLFNITYLLCGYVANSGTEYDLTWTMPQCVLCLRMIGFGMDYYDGESLAHQKADPDSKASEESKPEQPAKVVSAPGANKTKAPVSFGSDTPLEELPRFLHFVGYAYFFSAFLVGPQFSFSLYQKFIEGKSLTPDKDGKLPEGASQVALRCFLKGLSYLALQQILDAYFPSSFLFTAEFRQLSFFRRVFVVWFTGRTMINKYLGVWALNEGSCVLSGIAFNGYNSQGEAEWDGLTNIDTYSFETATSLTQIVSCFNINTNFWIKQYIFKRLRFLKSKELSQLGSLFFLALWHGFASGYFACFLLEFADMWVEQRTSKVLSPRTQWIHSSKSPLRYVLNFMCYLYTSGALFYAIISFGLLRFELYQEVYQSIYYVGHLILFAIVGLASLLPRPSRKALSSADTAKKSQ</sequence>
<organism evidence="1 2">
    <name type="scientific">Entomophthora muscae</name>
    <dbReference type="NCBI Taxonomy" id="34485"/>
    <lineage>
        <taxon>Eukaryota</taxon>
        <taxon>Fungi</taxon>
        <taxon>Fungi incertae sedis</taxon>
        <taxon>Zoopagomycota</taxon>
        <taxon>Entomophthoromycotina</taxon>
        <taxon>Entomophthoromycetes</taxon>
        <taxon>Entomophthorales</taxon>
        <taxon>Entomophthoraceae</taxon>
        <taxon>Entomophthora</taxon>
    </lineage>
</organism>
<dbReference type="EMBL" id="QTSX02005301">
    <property type="protein sequence ID" value="KAJ9059969.1"/>
    <property type="molecule type" value="Genomic_DNA"/>
</dbReference>
<name>A0ACC2SCI0_9FUNG</name>
<evidence type="ECO:0000313" key="1">
    <source>
        <dbReference type="EMBL" id="KAJ9059969.1"/>
    </source>
</evidence>
<keyword evidence="2" id="KW-1185">Reference proteome</keyword>
<reference evidence="1" key="1">
    <citation type="submission" date="2022-04" db="EMBL/GenBank/DDBJ databases">
        <title>Genome of the entomopathogenic fungus Entomophthora muscae.</title>
        <authorList>
            <person name="Elya C."/>
            <person name="Lovett B.R."/>
            <person name="Lee E."/>
            <person name="Macias A.M."/>
            <person name="Hajek A.E."/>
            <person name="De Bivort B.L."/>
            <person name="Kasson M.T."/>
            <person name="De Fine Licht H.H."/>
            <person name="Stajich J.E."/>
        </authorList>
    </citation>
    <scope>NUCLEOTIDE SEQUENCE</scope>
    <source>
        <strain evidence="1">Berkeley</strain>
    </source>
</reference>
<comment type="caution">
    <text evidence="1">The sequence shown here is derived from an EMBL/GenBank/DDBJ whole genome shotgun (WGS) entry which is preliminary data.</text>
</comment>
<protein>
    <submittedName>
        <fullName evidence="1">Uncharacterized protein</fullName>
    </submittedName>
</protein>
<gene>
    <name evidence="1" type="ORF">DSO57_1035932</name>
</gene>
<accession>A0ACC2SCI0</accession>
<dbReference type="Proteomes" id="UP001165960">
    <property type="component" value="Unassembled WGS sequence"/>
</dbReference>